<dbReference type="GO" id="GO:0005576">
    <property type="term" value="C:extracellular region"/>
    <property type="evidence" value="ECO:0007669"/>
    <property type="project" value="TreeGrafter"/>
</dbReference>
<sequence>MRRFLVPLVVLVLVAGVAFALFAGDDRKHLTAHFPRTVSVYEGSDVRVLGVPVGEVEKVEPSGTDVVVTISYPSDVAFPEDAKAVIIAPSVVGDRFIQITDPYDGSGPKLADNAVLPLERTSTPLELDEIYQSLDDLIVALGPDGANKDGALSDLLVETGQNFSGQGEKFSAMVHDLSTLTGTLDSNREELFAAAEKLEAFLSTLAKNDDTVRAFNQSLSDVSGVLAGEREELAASLKNLSVALKQVSGFVQQNEASLGRNIRGLNKVAKILVRQRASLDEILDAAPVALVNLGHTYNPQAGTLDARADLLGVVNQLGTNPGAVLCGLVNNNSLCDVIEGVLPRAGALDGVKARPADPFDPTLGGLVEVAR</sequence>
<dbReference type="PANTHER" id="PTHR33371">
    <property type="entry name" value="INTERMEMBRANE PHOSPHOLIPID TRANSPORT SYSTEM BINDING PROTEIN MLAD-RELATED"/>
    <property type="match status" value="1"/>
</dbReference>
<proteinExistence type="predicted"/>
<reference evidence="4" key="1">
    <citation type="submission" date="2018-09" db="EMBL/GenBank/DDBJ databases">
        <authorList>
            <person name="Zhu H."/>
        </authorList>
    </citation>
    <scope>NUCLEOTIDE SEQUENCE [LARGE SCALE GENOMIC DNA]</scope>
    <source>
        <strain evidence="4">K1W22B-1</strain>
    </source>
</reference>
<feature type="domain" description="Mce/MlaD" evidence="1">
    <location>
        <begin position="28"/>
        <end position="101"/>
    </location>
</feature>
<protein>
    <submittedName>
        <fullName evidence="3">MCE family protein</fullName>
    </submittedName>
</protein>
<dbReference type="InterPro" id="IPR052336">
    <property type="entry name" value="MlaD_Phospholipid_Transporter"/>
</dbReference>
<dbReference type="OrthoDB" id="4516955at2"/>
<dbReference type="NCBIfam" id="TIGR00996">
    <property type="entry name" value="Mtu_fam_mce"/>
    <property type="match status" value="1"/>
</dbReference>
<dbReference type="InterPro" id="IPR005693">
    <property type="entry name" value="Mce"/>
</dbReference>
<dbReference type="AlphaFoldDB" id="A0A3A5HED4"/>
<dbReference type="EMBL" id="QYRP01000002">
    <property type="protein sequence ID" value="RJS46350.1"/>
    <property type="molecule type" value="Genomic_DNA"/>
</dbReference>
<dbReference type="Pfam" id="PF11887">
    <property type="entry name" value="Mce4_CUP1"/>
    <property type="match status" value="1"/>
</dbReference>
<dbReference type="InterPro" id="IPR024516">
    <property type="entry name" value="Mce_C"/>
</dbReference>
<comment type="caution">
    <text evidence="3">The sequence shown here is derived from an EMBL/GenBank/DDBJ whole genome shotgun (WGS) entry which is preliminary data.</text>
</comment>
<dbReference type="RefSeq" id="WP_120060322.1">
    <property type="nucleotide sequence ID" value="NZ_QYRP01000002.1"/>
</dbReference>
<evidence type="ECO:0000313" key="3">
    <source>
        <dbReference type="EMBL" id="RJS46350.1"/>
    </source>
</evidence>
<evidence type="ECO:0000259" key="1">
    <source>
        <dbReference type="Pfam" id="PF02470"/>
    </source>
</evidence>
<feature type="domain" description="Mammalian cell entry C-terminal" evidence="2">
    <location>
        <begin position="107"/>
        <end position="286"/>
    </location>
</feature>
<dbReference type="PANTHER" id="PTHR33371:SF4">
    <property type="entry name" value="INTERMEMBRANE PHOSPHOLIPID TRANSPORT SYSTEM BINDING PROTEIN MLAD"/>
    <property type="match status" value="1"/>
</dbReference>
<dbReference type="Pfam" id="PF02470">
    <property type="entry name" value="MlaD"/>
    <property type="match status" value="1"/>
</dbReference>
<evidence type="ECO:0000313" key="4">
    <source>
        <dbReference type="Proteomes" id="UP000276542"/>
    </source>
</evidence>
<keyword evidence="4" id="KW-1185">Reference proteome</keyword>
<evidence type="ECO:0000259" key="2">
    <source>
        <dbReference type="Pfam" id="PF11887"/>
    </source>
</evidence>
<dbReference type="InterPro" id="IPR003399">
    <property type="entry name" value="Mce/MlaD"/>
</dbReference>
<organism evidence="3 4">
    <name type="scientific">Nocardioides cavernaquae</name>
    <dbReference type="NCBI Taxonomy" id="2321396"/>
    <lineage>
        <taxon>Bacteria</taxon>
        <taxon>Bacillati</taxon>
        <taxon>Actinomycetota</taxon>
        <taxon>Actinomycetes</taxon>
        <taxon>Propionibacteriales</taxon>
        <taxon>Nocardioidaceae</taxon>
        <taxon>Nocardioides</taxon>
    </lineage>
</organism>
<accession>A0A3A5HED4</accession>
<name>A0A3A5HED4_9ACTN</name>
<dbReference type="Proteomes" id="UP000276542">
    <property type="component" value="Unassembled WGS sequence"/>
</dbReference>
<gene>
    <name evidence="3" type="ORF">D4739_09075</name>
</gene>